<keyword evidence="1 3" id="KW-0863">Zinc-finger</keyword>
<keyword evidence="5" id="KW-0472">Membrane</keyword>
<gene>
    <name evidence="7" type="ORF">PPYR_09497</name>
</gene>
<evidence type="ECO:0000259" key="6">
    <source>
        <dbReference type="PROSITE" id="PS50089"/>
    </source>
</evidence>
<proteinExistence type="predicted"/>
<organism evidence="7 8">
    <name type="scientific">Photinus pyralis</name>
    <name type="common">Common eastern firefly</name>
    <name type="synonym">Lampyris pyralis</name>
    <dbReference type="NCBI Taxonomy" id="7054"/>
    <lineage>
        <taxon>Eukaryota</taxon>
        <taxon>Metazoa</taxon>
        <taxon>Ecdysozoa</taxon>
        <taxon>Arthropoda</taxon>
        <taxon>Hexapoda</taxon>
        <taxon>Insecta</taxon>
        <taxon>Pterygota</taxon>
        <taxon>Neoptera</taxon>
        <taxon>Endopterygota</taxon>
        <taxon>Coleoptera</taxon>
        <taxon>Polyphaga</taxon>
        <taxon>Elateriformia</taxon>
        <taxon>Elateroidea</taxon>
        <taxon>Lampyridae</taxon>
        <taxon>Lampyrinae</taxon>
        <taxon>Photinus</taxon>
    </lineage>
</organism>
<dbReference type="InParanoid" id="A0A5N4AMG5"/>
<feature type="region of interest" description="Disordered" evidence="4">
    <location>
        <begin position="36"/>
        <end position="57"/>
    </location>
</feature>
<evidence type="ECO:0000313" key="7">
    <source>
        <dbReference type="EMBL" id="KAB0798504.1"/>
    </source>
</evidence>
<reference evidence="7 8" key="1">
    <citation type="journal article" date="2018" name="Elife">
        <title>Firefly genomes illuminate parallel origins of bioluminescence in beetles.</title>
        <authorList>
            <person name="Fallon T.R."/>
            <person name="Lower S.E."/>
            <person name="Chang C.H."/>
            <person name="Bessho-Uehara M."/>
            <person name="Martin G.J."/>
            <person name="Bewick A.J."/>
            <person name="Behringer M."/>
            <person name="Debat H.J."/>
            <person name="Wong I."/>
            <person name="Day J.C."/>
            <person name="Suvorov A."/>
            <person name="Silva C.J."/>
            <person name="Stanger-Hall K.F."/>
            <person name="Hall D.W."/>
            <person name="Schmitz R.J."/>
            <person name="Nelson D.R."/>
            <person name="Lewis S.M."/>
            <person name="Shigenobu S."/>
            <person name="Bybee S.M."/>
            <person name="Larracuente A.M."/>
            <person name="Oba Y."/>
            <person name="Weng J.K."/>
        </authorList>
    </citation>
    <scope>NUCLEOTIDE SEQUENCE [LARGE SCALE GENOMIC DNA]</scope>
    <source>
        <strain evidence="7">1611_PpyrPB1</strain>
        <tissue evidence="7">Whole body</tissue>
    </source>
</reference>
<keyword evidence="1 3" id="KW-0479">Metal-binding</keyword>
<evidence type="ECO:0000256" key="3">
    <source>
        <dbReference type="PROSITE-ProRule" id="PRU00175"/>
    </source>
</evidence>
<dbReference type="GO" id="GO:0008270">
    <property type="term" value="F:zinc ion binding"/>
    <property type="evidence" value="ECO:0007669"/>
    <property type="project" value="UniProtKB-KW"/>
</dbReference>
<feature type="domain" description="RING-type" evidence="6">
    <location>
        <begin position="67"/>
        <end position="109"/>
    </location>
</feature>
<accession>A0A5N4AMG5</accession>
<dbReference type="InterPro" id="IPR001841">
    <property type="entry name" value="Znf_RING"/>
</dbReference>
<sequence>MQITLQSLTFGTVLVVAVGTVLYYYFKRNNNNTHTQDDSDDGEFPFGGPVDERARRRRNGSLGDTKCVICLDPLRIFITQSLPCRHVLHLHCFRLWIRGNQATPVCPVCGRSAF</sequence>
<dbReference type="Pfam" id="PF13639">
    <property type="entry name" value="zf-RING_2"/>
    <property type="match status" value="1"/>
</dbReference>
<dbReference type="SUPFAM" id="SSF57850">
    <property type="entry name" value="RING/U-box"/>
    <property type="match status" value="1"/>
</dbReference>
<evidence type="ECO:0000256" key="2">
    <source>
        <dbReference type="ARBA" id="ARBA00022833"/>
    </source>
</evidence>
<evidence type="ECO:0000256" key="1">
    <source>
        <dbReference type="ARBA" id="ARBA00022771"/>
    </source>
</evidence>
<dbReference type="Gene3D" id="3.30.40.10">
    <property type="entry name" value="Zinc/RING finger domain, C3HC4 (zinc finger)"/>
    <property type="match status" value="1"/>
</dbReference>
<feature type="transmembrane region" description="Helical" evidence="5">
    <location>
        <begin position="6"/>
        <end position="26"/>
    </location>
</feature>
<keyword evidence="2" id="KW-0862">Zinc</keyword>
<protein>
    <recommendedName>
        <fullName evidence="6">RING-type domain-containing protein</fullName>
    </recommendedName>
</protein>
<evidence type="ECO:0000313" key="8">
    <source>
        <dbReference type="Proteomes" id="UP000327044"/>
    </source>
</evidence>
<comment type="caution">
    <text evidence="7">The sequence shown here is derived from an EMBL/GenBank/DDBJ whole genome shotgun (WGS) entry which is preliminary data.</text>
</comment>
<dbReference type="CDD" id="cd16448">
    <property type="entry name" value="RING-H2"/>
    <property type="match status" value="1"/>
</dbReference>
<dbReference type="AlphaFoldDB" id="A0A5N4AMG5"/>
<keyword evidence="5" id="KW-0812">Transmembrane</keyword>
<evidence type="ECO:0000256" key="4">
    <source>
        <dbReference type="SAM" id="MobiDB-lite"/>
    </source>
</evidence>
<dbReference type="EMBL" id="VVIM01000006">
    <property type="protein sequence ID" value="KAB0798504.1"/>
    <property type="molecule type" value="Genomic_DNA"/>
</dbReference>
<name>A0A5N4AMG5_PHOPY</name>
<dbReference type="Proteomes" id="UP000327044">
    <property type="component" value="Unassembled WGS sequence"/>
</dbReference>
<keyword evidence="5" id="KW-1133">Transmembrane helix</keyword>
<dbReference type="InterPro" id="IPR013083">
    <property type="entry name" value="Znf_RING/FYVE/PHD"/>
</dbReference>
<evidence type="ECO:0000256" key="5">
    <source>
        <dbReference type="SAM" id="Phobius"/>
    </source>
</evidence>
<keyword evidence="8" id="KW-1185">Reference proteome</keyword>
<dbReference type="PROSITE" id="PS50089">
    <property type="entry name" value="ZF_RING_2"/>
    <property type="match status" value="1"/>
</dbReference>
<dbReference type="SMART" id="SM00184">
    <property type="entry name" value="RING"/>
    <property type="match status" value="1"/>
</dbReference>